<accession>A0A392TS87</accession>
<dbReference type="PANTHER" id="PTHR19375">
    <property type="entry name" value="HEAT SHOCK PROTEIN 70KDA"/>
    <property type="match status" value="1"/>
</dbReference>
<dbReference type="Gene3D" id="2.60.34.10">
    <property type="entry name" value="Substrate Binding Domain Of DNAk, Chain A, domain 1"/>
    <property type="match status" value="1"/>
</dbReference>
<keyword evidence="2" id="KW-0067">ATP-binding</keyword>
<dbReference type="SUPFAM" id="SSF100920">
    <property type="entry name" value="Heat shock protein 70kD (HSP70), peptide-binding domain"/>
    <property type="match status" value="1"/>
</dbReference>
<dbReference type="AlphaFoldDB" id="A0A392TS87"/>
<keyword evidence="4" id="KW-1185">Reference proteome</keyword>
<sequence>MSVVIPRNTAIPVKMTKKYVTRQDNQREVTFTVFEGERARADDNNKLDSFILSCRPDAPRGAPL</sequence>
<protein>
    <submittedName>
        <fullName evidence="3">Heat-shock protein</fullName>
    </submittedName>
</protein>
<evidence type="ECO:0000256" key="2">
    <source>
        <dbReference type="ARBA" id="ARBA00022840"/>
    </source>
</evidence>
<name>A0A392TS87_9FABA</name>
<dbReference type="GO" id="GO:0140662">
    <property type="term" value="F:ATP-dependent protein folding chaperone"/>
    <property type="evidence" value="ECO:0007669"/>
    <property type="project" value="InterPro"/>
</dbReference>
<keyword evidence="1" id="KW-0547">Nucleotide-binding</keyword>
<evidence type="ECO:0000313" key="4">
    <source>
        <dbReference type="Proteomes" id="UP000265520"/>
    </source>
</evidence>
<reference evidence="3 4" key="1">
    <citation type="journal article" date="2018" name="Front. Plant Sci.">
        <title>Red Clover (Trifolium pratense) and Zigzag Clover (T. medium) - A Picture of Genomic Similarities and Differences.</title>
        <authorList>
            <person name="Dluhosova J."/>
            <person name="Istvanek J."/>
            <person name="Nedelnik J."/>
            <person name="Repkova J."/>
        </authorList>
    </citation>
    <scope>NUCLEOTIDE SEQUENCE [LARGE SCALE GENOMIC DNA]</scope>
    <source>
        <strain evidence="4">cv. 10/8</strain>
        <tissue evidence="3">Leaf</tissue>
    </source>
</reference>
<organism evidence="3 4">
    <name type="scientific">Trifolium medium</name>
    <dbReference type="NCBI Taxonomy" id="97028"/>
    <lineage>
        <taxon>Eukaryota</taxon>
        <taxon>Viridiplantae</taxon>
        <taxon>Streptophyta</taxon>
        <taxon>Embryophyta</taxon>
        <taxon>Tracheophyta</taxon>
        <taxon>Spermatophyta</taxon>
        <taxon>Magnoliopsida</taxon>
        <taxon>eudicotyledons</taxon>
        <taxon>Gunneridae</taxon>
        <taxon>Pentapetalae</taxon>
        <taxon>rosids</taxon>
        <taxon>fabids</taxon>
        <taxon>Fabales</taxon>
        <taxon>Fabaceae</taxon>
        <taxon>Papilionoideae</taxon>
        <taxon>50 kb inversion clade</taxon>
        <taxon>NPAAA clade</taxon>
        <taxon>Hologalegina</taxon>
        <taxon>IRL clade</taxon>
        <taxon>Trifolieae</taxon>
        <taxon>Trifolium</taxon>
    </lineage>
</organism>
<dbReference type="GO" id="GO:0005524">
    <property type="term" value="F:ATP binding"/>
    <property type="evidence" value="ECO:0007669"/>
    <property type="project" value="UniProtKB-KW"/>
</dbReference>
<dbReference type="Proteomes" id="UP000265520">
    <property type="component" value="Unassembled WGS sequence"/>
</dbReference>
<evidence type="ECO:0000313" key="3">
    <source>
        <dbReference type="EMBL" id="MCI62996.1"/>
    </source>
</evidence>
<dbReference type="InterPro" id="IPR013126">
    <property type="entry name" value="Hsp_70_fam"/>
</dbReference>
<dbReference type="InterPro" id="IPR029047">
    <property type="entry name" value="HSP70_peptide-bd_sf"/>
</dbReference>
<proteinExistence type="predicted"/>
<feature type="non-terminal residue" evidence="3">
    <location>
        <position position="64"/>
    </location>
</feature>
<dbReference type="Pfam" id="PF00012">
    <property type="entry name" value="HSP70"/>
    <property type="match status" value="1"/>
</dbReference>
<comment type="caution">
    <text evidence="3">The sequence shown here is derived from an EMBL/GenBank/DDBJ whole genome shotgun (WGS) entry which is preliminary data.</text>
</comment>
<evidence type="ECO:0000256" key="1">
    <source>
        <dbReference type="ARBA" id="ARBA00022741"/>
    </source>
</evidence>
<dbReference type="EMBL" id="LXQA010629157">
    <property type="protein sequence ID" value="MCI62996.1"/>
    <property type="molecule type" value="Genomic_DNA"/>
</dbReference>